<comment type="caution">
    <text evidence="2">The sequence shown here is derived from an EMBL/GenBank/DDBJ whole genome shotgun (WGS) entry which is preliminary data.</text>
</comment>
<feature type="region of interest" description="Disordered" evidence="1">
    <location>
        <begin position="1"/>
        <end position="33"/>
    </location>
</feature>
<sequence length="124" mass="13928">MGNDRNEDDNEQVRHGHSKVAFDTLMPDSPRRQMGYSLRRQSSSAAPALFGVDDSASPKLDELNKNSTRSLHQGSQLVDNMGWEEMVIKQEQSNDGPTGDENCTSFYAFTLHYCLFVPSMPRNS</sequence>
<dbReference type="Proteomes" id="UP000283530">
    <property type="component" value="Unassembled WGS sequence"/>
</dbReference>
<reference evidence="2 3" key="1">
    <citation type="journal article" date="2019" name="Nat. Plants">
        <title>Stout camphor tree genome fills gaps in understanding of flowering plant genome evolution.</title>
        <authorList>
            <person name="Chaw S.M."/>
            <person name="Liu Y.C."/>
            <person name="Wu Y.W."/>
            <person name="Wang H.Y."/>
            <person name="Lin C.I."/>
            <person name="Wu C.S."/>
            <person name="Ke H.M."/>
            <person name="Chang L.Y."/>
            <person name="Hsu C.Y."/>
            <person name="Yang H.T."/>
            <person name="Sudianto E."/>
            <person name="Hsu M.H."/>
            <person name="Wu K.P."/>
            <person name="Wang L.N."/>
            <person name="Leebens-Mack J.H."/>
            <person name="Tsai I.J."/>
        </authorList>
    </citation>
    <scope>NUCLEOTIDE SEQUENCE [LARGE SCALE GENOMIC DNA]</scope>
    <source>
        <strain evidence="3">cv. Chaw 1501</strain>
        <tissue evidence="2">Young leaves</tissue>
    </source>
</reference>
<feature type="compositionally biased region" description="Acidic residues" evidence="1">
    <location>
        <begin position="1"/>
        <end position="10"/>
    </location>
</feature>
<dbReference type="OrthoDB" id="46189at2759"/>
<accession>A0A443NYJ7</accession>
<organism evidence="2 3">
    <name type="scientific">Cinnamomum micranthum f. kanehirae</name>
    <dbReference type="NCBI Taxonomy" id="337451"/>
    <lineage>
        <taxon>Eukaryota</taxon>
        <taxon>Viridiplantae</taxon>
        <taxon>Streptophyta</taxon>
        <taxon>Embryophyta</taxon>
        <taxon>Tracheophyta</taxon>
        <taxon>Spermatophyta</taxon>
        <taxon>Magnoliopsida</taxon>
        <taxon>Magnoliidae</taxon>
        <taxon>Laurales</taxon>
        <taxon>Lauraceae</taxon>
        <taxon>Cinnamomum</taxon>
    </lineage>
</organism>
<evidence type="ECO:0000313" key="2">
    <source>
        <dbReference type="EMBL" id="RWR83620.1"/>
    </source>
</evidence>
<dbReference type="STRING" id="337451.A0A443NYJ7"/>
<keyword evidence="3" id="KW-1185">Reference proteome</keyword>
<dbReference type="AlphaFoldDB" id="A0A443NYJ7"/>
<evidence type="ECO:0000256" key="1">
    <source>
        <dbReference type="SAM" id="MobiDB-lite"/>
    </source>
</evidence>
<evidence type="ECO:0000313" key="3">
    <source>
        <dbReference type="Proteomes" id="UP000283530"/>
    </source>
</evidence>
<name>A0A443NYJ7_9MAGN</name>
<gene>
    <name evidence="2" type="ORF">CKAN_01238000</name>
</gene>
<dbReference type="EMBL" id="QPKB01000004">
    <property type="protein sequence ID" value="RWR83620.1"/>
    <property type="molecule type" value="Genomic_DNA"/>
</dbReference>
<protein>
    <submittedName>
        <fullName evidence="2">Conserved oligomeric Golgi complex subunit 1</fullName>
    </submittedName>
</protein>
<proteinExistence type="predicted"/>